<dbReference type="EMBL" id="MH182508">
    <property type="protein sequence ID" value="AWA44700.1"/>
    <property type="molecule type" value="Genomic_DNA"/>
</dbReference>
<gene>
    <name evidence="2" type="ORF">SO89O17_000003</name>
</gene>
<name>A0A678THR7_SACOF</name>
<sequence>MSGIKNSMPAQRVTAPGEQGQVAHPHSAGSTPGPTKGAFLPLDGRPARLRLVRRLPALIDAARGVAWRVDGVTDVYFTMAVQSTACSAPVPDALCVRGSSVRRLRQSKQTVSSFCSRCQIGSGNWNGEFSVDFKGLITHPHC</sequence>
<dbReference type="AlphaFoldDB" id="A0A678THR7"/>
<accession>A0A678THR7</accession>
<evidence type="ECO:0000313" key="2">
    <source>
        <dbReference type="EMBL" id="AWA44700.1"/>
    </source>
</evidence>
<protein>
    <submittedName>
        <fullName evidence="2">Uncharacterized protein</fullName>
    </submittedName>
</protein>
<reference evidence="2" key="1">
    <citation type="submission" date="2018-04" db="EMBL/GenBank/DDBJ databases">
        <title>Comparative Analysis of Homologous Sequences of Saccharum officinarum and Saccharum spontaneum Reveals Independent Polyploidization Events.</title>
        <authorList>
            <person name="Sharma A."/>
            <person name="Song J."/>
            <person name="Lin Q."/>
            <person name="Singh R."/>
            <person name="Ramos N."/>
            <person name="Wang K."/>
            <person name="Zhang J."/>
            <person name="Ming R."/>
            <person name="Yu Q."/>
        </authorList>
    </citation>
    <scope>NUCLEOTIDE SEQUENCE</scope>
</reference>
<evidence type="ECO:0000256" key="1">
    <source>
        <dbReference type="SAM" id="MobiDB-lite"/>
    </source>
</evidence>
<organism evidence="2">
    <name type="scientific">Saccharum officinarum</name>
    <name type="common">Sugarcane</name>
    <dbReference type="NCBI Taxonomy" id="4547"/>
    <lineage>
        <taxon>Eukaryota</taxon>
        <taxon>Viridiplantae</taxon>
        <taxon>Streptophyta</taxon>
        <taxon>Embryophyta</taxon>
        <taxon>Tracheophyta</taxon>
        <taxon>Spermatophyta</taxon>
        <taxon>Magnoliopsida</taxon>
        <taxon>Liliopsida</taxon>
        <taxon>Poales</taxon>
        <taxon>Poaceae</taxon>
        <taxon>PACMAD clade</taxon>
        <taxon>Panicoideae</taxon>
        <taxon>Andropogonodae</taxon>
        <taxon>Andropogoneae</taxon>
        <taxon>Saccharinae</taxon>
        <taxon>Saccharum</taxon>
        <taxon>Saccharum officinarum species complex</taxon>
    </lineage>
</organism>
<feature type="region of interest" description="Disordered" evidence="1">
    <location>
        <begin position="1"/>
        <end position="36"/>
    </location>
</feature>
<proteinExistence type="predicted"/>